<evidence type="ECO:0000256" key="2">
    <source>
        <dbReference type="ARBA" id="ARBA00022475"/>
    </source>
</evidence>
<evidence type="ECO:0000256" key="1">
    <source>
        <dbReference type="ARBA" id="ARBA00022448"/>
    </source>
</evidence>
<protein>
    <recommendedName>
        <fullName evidence="6">Probable inorganic carbon transporter subunit DabA</fullName>
    </recommendedName>
</protein>
<evidence type="ECO:0000256" key="5">
    <source>
        <dbReference type="ARBA" id="ARBA00023136"/>
    </source>
</evidence>
<feature type="binding site" evidence="6">
    <location>
        <position position="504"/>
    </location>
    <ligand>
        <name>Zn(2+)</name>
        <dbReference type="ChEBI" id="CHEBI:29105"/>
    </ligand>
</feature>
<dbReference type="PANTHER" id="PTHR38344:SF1">
    <property type="entry name" value="INORGANIC CARBON TRANSPORTER SUBUNIT DABA-RELATED"/>
    <property type="match status" value="1"/>
</dbReference>
<reference evidence="7 8" key="1">
    <citation type="submission" date="2020-12" db="EMBL/GenBank/DDBJ databases">
        <title>Oil enriched cultivation method for isolating marine PHA-producing bacteria.</title>
        <authorList>
            <person name="Zheng W."/>
            <person name="Yu S."/>
            <person name="Huang Y."/>
        </authorList>
    </citation>
    <scope>NUCLEOTIDE SEQUENCE [LARGE SCALE GENOMIC DNA]</scope>
    <source>
        <strain evidence="7 8">SN0-2</strain>
    </source>
</reference>
<evidence type="ECO:0000256" key="3">
    <source>
        <dbReference type="ARBA" id="ARBA00022723"/>
    </source>
</evidence>
<name>A0ABS3E817_9GAMM</name>
<comment type="cofactor">
    <cofactor evidence="6">
        <name>Zn(2+)</name>
        <dbReference type="ChEBI" id="CHEBI:29105"/>
    </cofactor>
</comment>
<dbReference type="Proteomes" id="UP000664293">
    <property type="component" value="Unassembled WGS sequence"/>
</dbReference>
<keyword evidence="4 6" id="KW-0862">Zinc</keyword>
<comment type="similarity">
    <text evidence="6">Belongs to the inorganic carbon transporter (TC 9.A.2) DabA family.</text>
</comment>
<feature type="binding site" evidence="6">
    <location>
        <position position="342"/>
    </location>
    <ligand>
        <name>Zn(2+)</name>
        <dbReference type="ChEBI" id="CHEBI:29105"/>
    </ligand>
</feature>
<keyword evidence="1 6" id="KW-0813">Transport</keyword>
<dbReference type="HAMAP" id="MF_01871">
    <property type="entry name" value="DabA"/>
    <property type="match status" value="1"/>
</dbReference>
<dbReference type="PANTHER" id="PTHR38344">
    <property type="entry name" value="UPF0753 PROTEIN AQ_863"/>
    <property type="match status" value="1"/>
</dbReference>
<feature type="binding site" evidence="6">
    <location>
        <position position="519"/>
    </location>
    <ligand>
        <name>Zn(2+)</name>
        <dbReference type="ChEBI" id="CHEBI:29105"/>
    </ligand>
</feature>
<accession>A0ABS3E817</accession>
<comment type="subcellular location">
    <subcellularLocation>
        <location evidence="6">Cell membrane</location>
        <topology evidence="6">Peripheral membrane protein</topology>
    </subcellularLocation>
</comment>
<comment type="function">
    <text evidence="6">Part of an energy-coupled inorganic carbon pump.</text>
</comment>
<dbReference type="Pfam" id="PF10070">
    <property type="entry name" value="DabA"/>
    <property type="match status" value="1"/>
</dbReference>
<dbReference type="RefSeq" id="WP_207002126.1">
    <property type="nucleotide sequence ID" value="NZ_JAEKJR010000002.1"/>
</dbReference>
<evidence type="ECO:0000256" key="4">
    <source>
        <dbReference type="ARBA" id="ARBA00022833"/>
    </source>
</evidence>
<evidence type="ECO:0000256" key="6">
    <source>
        <dbReference type="HAMAP-Rule" id="MF_01871"/>
    </source>
</evidence>
<keyword evidence="3 6" id="KW-0479">Metal-binding</keyword>
<keyword evidence="5 6" id="KW-0472">Membrane</keyword>
<evidence type="ECO:0000313" key="7">
    <source>
        <dbReference type="EMBL" id="MBN8431430.1"/>
    </source>
</evidence>
<comment type="caution">
    <text evidence="7">The sequence shown here is derived from an EMBL/GenBank/DDBJ whole genome shotgun (WGS) entry which is preliminary data.</text>
</comment>
<organism evidence="7 8">
    <name type="scientific">Microbulbifer salipaludis</name>
    <dbReference type="NCBI Taxonomy" id="187980"/>
    <lineage>
        <taxon>Bacteria</taxon>
        <taxon>Pseudomonadati</taxon>
        <taxon>Pseudomonadota</taxon>
        <taxon>Gammaproteobacteria</taxon>
        <taxon>Cellvibrionales</taxon>
        <taxon>Microbulbiferaceae</taxon>
        <taxon>Microbulbifer</taxon>
    </lineage>
</organism>
<sequence length="805" mass="90915">MSVVSLISRTSSTNPVAQAVKSACASVAPSWPLDQMIAVNPYWQQIHAPFSETSAKLAALSGIRSVMPHTHWLTLYRKGEITDQALKAVIQRRKLAMSPAQCVALLEDPPARPAQWQTLAALFDQHRDESQMCWRDELLYQASQFCAAYFQSDSPVERVENASAGEALFRSWRLAINRDAGIGILMGTRSLKPILQALPDSMEALIEQATDALGIEADNAECYFQSLLFGINGWASYLAYRSWHQATDEMQGLLAITLAWEWIIWQYAEKHQPDIAAQVRLRWQTERLQLEQKIQQHYDHETLLWICFEAFEYKQQQRMQSLLLQGKTTPVTSEVEVQALFCIDVRSEVVRRALESQSPTIQTLGYAGFFGMPIHYQPEHTSVQRPQMPGLITTGITVSERQTSPTRIRPYQQGAAWKSWSQSPIGGFSMVESAGWWYAFKMLKNMWLPSPSEQPMNRLSHHHDWVLNENGNPLDLDHCTALAAGALRTIGIKHFAPTVLLIGHTSETANNLHAAGLECGACGGQSGEVNVRVLATLLNREDIRVQLNDQGFNIPANTRFIPGLHNTTTDDVTCFDDTLPGKLQHWLTSARSAAQSERARHFPGGLALESDKKRNRLFKRRGRDWSQVQPEWGLAGNRALIMAPRAWTRGIDLDGRCFLHDYIWQQDDERKVLEQLMTAPMIVTNWINMQYNASVTDNTKFGSGNKVLHNAVGNNIGVFEGNSGDLRIGLSKQSLHNGEQWMHIPERLSVYIAAPRQAIAEVVAKHDMLRNLIDNDWLYLFSWKQHGTIDRYYQGAWHQSAGHCM</sequence>
<evidence type="ECO:0000313" key="8">
    <source>
        <dbReference type="Proteomes" id="UP000664293"/>
    </source>
</evidence>
<dbReference type="EMBL" id="JAEKJR010000002">
    <property type="protein sequence ID" value="MBN8431430.1"/>
    <property type="molecule type" value="Genomic_DNA"/>
</dbReference>
<comment type="subunit">
    <text evidence="6">Forms a complex with DabB.</text>
</comment>
<keyword evidence="8" id="KW-1185">Reference proteome</keyword>
<gene>
    <name evidence="6" type="primary">dabA</name>
    <name evidence="7" type="ORF">JF535_11260</name>
</gene>
<feature type="binding site" evidence="6">
    <location>
        <position position="344"/>
    </location>
    <ligand>
        <name>Zn(2+)</name>
        <dbReference type="ChEBI" id="CHEBI:29105"/>
    </ligand>
</feature>
<proteinExistence type="inferred from homology"/>
<keyword evidence="2 6" id="KW-1003">Cell membrane</keyword>
<dbReference type="InterPro" id="IPR018752">
    <property type="entry name" value="DabA"/>
</dbReference>